<gene>
    <name evidence="3" type="ORF">Q0590_08660</name>
</gene>
<feature type="domain" description="Secretion system C-terminal sorting" evidence="2">
    <location>
        <begin position="85"/>
        <end position="149"/>
    </location>
</feature>
<dbReference type="NCBIfam" id="TIGR04183">
    <property type="entry name" value="Por_Secre_tail"/>
    <property type="match status" value="1"/>
</dbReference>
<proteinExistence type="predicted"/>
<sequence length="156" mass="16810">MFKLVSILAFLCLAQMVRGQTVIASAGNSSASGNVHLSWTIGETITFTGITSTRILTNGFQQASIVVSPIARQAGEDISDFEVSVFPNPTQDILTISTNPEEQHAVTITHLSGELVKSFLVQGKVEVDIKDLSAGIYLLSIVSKTTKNSFRIIKIQ</sequence>
<dbReference type="Proteomes" id="UP001168528">
    <property type="component" value="Unassembled WGS sequence"/>
</dbReference>
<dbReference type="InterPro" id="IPR026444">
    <property type="entry name" value="Secre_tail"/>
</dbReference>
<dbReference type="RefSeq" id="WP_302037114.1">
    <property type="nucleotide sequence ID" value="NZ_JAUKPO010000003.1"/>
</dbReference>
<feature type="chain" id="PRO_5046823809" evidence="1">
    <location>
        <begin position="20"/>
        <end position="156"/>
    </location>
</feature>
<keyword evidence="4" id="KW-1185">Reference proteome</keyword>
<protein>
    <submittedName>
        <fullName evidence="3">T9SS type A sorting domain-containing protein</fullName>
    </submittedName>
</protein>
<reference evidence="3" key="1">
    <citation type="submission" date="2023-07" db="EMBL/GenBank/DDBJ databases">
        <title>The genome sequence of Rhodocytophaga aerolata KACC 12507.</title>
        <authorList>
            <person name="Zhang X."/>
        </authorList>
    </citation>
    <scope>NUCLEOTIDE SEQUENCE</scope>
    <source>
        <strain evidence="3">KACC 12507</strain>
    </source>
</reference>
<keyword evidence="1" id="KW-0732">Signal</keyword>
<accession>A0ABT8R4I8</accession>
<evidence type="ECO:0000313" key="4">
    <source>
        <dbReference type="Proteomes" id="UP001168528"/>
    </source>
</evidence>
<feature type="signal peptide" evidence="1">
    <location>
        <begin position="1"/>
        <end position="19"/>
    </location>
</feature>
<evidence type="ECO:0000259" key="2">
    <source>
        <dbReference type="Pfam" id="PF18962"/>
    </source>
</evidence>
<name>A0ABT8R4I8_9BACT</name>
<evidence type="ECO:0000313" key="3">
    <source>
        <dbReference type="EMBL" id="MDO1446319.1"/>
    </source>
</evidence>
<dbReference type="Pfam" id="PF18962">
    <property type="entry name" value="Por_Secre_tail"/>
    <property type="match status" value="1"/>
</dbReference>
<comment type="caution">
    <text evidence="3">The sequence shown here is derived from an EMBL/GenBank/DDBJ whole genome shotgun (WGS) entry which is preliminary data.</text>
</comment>
<evidence type="ECO:0000256" key="1">
    <source>
        <dbReference type="SAM" id="SignalP"/>
    </source>
</evidence>
<organism evidence="3 4">
    <name type="scientific">Rhodocytophaga aerolata</name>
    <dbReference type="NCBI Taxonomy" id="455078"/>
    <lineage>
        <taxon>Bacteria</taxon>
        <taxon>Pseudomonadati</taxon>
        <taxon>Bacteroidota</taxon>
        <taxon>Cytophagia</taxon>
        <taxon>Cytophagales</taxon>
        <taxon>Rhodocytophagaceae</taxon>
        <taxon>Rhodocytophaga</taxon>
    </lineage>
</organism>
<dbReference type="EMBL" id="JAUKPO010000003">
    <property type="protein sequence ID" value="MDO1446319.1"/>
    <property type="molecule type" value="Genomic_DNA"/>
</dbReference>